<dbReference type="InterPro" id="IPR016161">
    <property type="entry name" value="Ald_DH/histidinol_DH"/>
</dbReference>
<dbReference type="InterPro" id="IPR029510">
    <property type="entry name" value="Ald_DH_CS_GLU"/>
</dbReference>
<dbReference type="PROSITE" id="PS00070">
    <property type="entry name" value="ALDEHYDE_DEHYDR_CYS"/>
    <property type="match status" value="1"/>
</dbReference>
<feature type="active site" evidence="3">
    <location>
        <position position="282"/>
    </location>
</feature>
<reference evidence="6 7" key="1">
    <citation type="journal article" date="2019" name="Sci. Rep.">
        <title>Comparative genomics of chytrid fungi reveal insights into the obligate biotrophic and pathogenic lifestyle of Synchytrium endobioticum.</title>
        <authorList>
            <person name="van de Vossenberg B.T.L.H."/>
            <person name="Warris S."/>
            <person name="Nguyen H.D.T."/>
            <person name="van Gent-Pelzer M.P.E."/>
            <person name="Joly D.L."/>
            <person name="van de Geest H.C."/>
            <person name="Bonants P.J.M."/>
            <person name="Smith D.S."/>
            <person name="Levesque C.A."/>
            <person name="van der Lee T.A.J."/>
        </authorList>
    </citation>
    <scope>NUCLEOTIDE SEQUENCE [LARGE SCALE GENOMIC DNA]</scope>
    <source>
        <strain evidence="6 7">JEL517</strain>
    </source>
</reference>
<dbReference type="FunFam" id="3.40.309.10:FF:000001">
    <property type="entry name" value="Mitochondrial aldehyde dehydrogenase 2"/>
    <property type="match status" value="1"/>
</dbReference>
<name>A0A507CHY6_9FUNG</name>
<feature type="domain" description="Aldehyde dehydrogenase" evidence="5">
    <location>
        <begin position="33"/>
        <end position="505"/>
    </location>
</feature>
<dbReference type="Pfam" id="PF00171">
    <property type="entry name" value="Aldedh"/>
    <property type="match status" value="1"/>
</dbReference>
<evidence type="ECO:0000256" key="1">
    <source>
        <dbReference type="ARBA" id="ARBA00009986"/>
    </source>
</evidence>
<dbReference type="PROSITE" id="PS00687">
    <property type="entry name" value="ALDEHYDE_DEHYDR_GLU"/>
    <property type="match status" value="1"/>
</dbReference>
<dbReference type="SUPFAM" id="SSF53720">
    <property type="entry name" value="ALDH-like"/>
    <property type="match status" value="1"/>
</dbReference>
<dbReference type="CDD" id="cd07091">
    <property type="entry name" value="ALDH_F1-2_Ald2-like"/>
    <property type="match status" value="1"/>
</dbReference>
<dbReference type="AlphaFoldDB" id="A0A507CHY6"/>
<dbReference type="GO" id="GO:0019413">
    <property type="term" value="P:acetate biosynthetic process"/>
    <property type="evidence" value="ECO:0007669"/>
    <property type="project" value="UniProtKB-ARBA"/>
</dbReference>
<dbReference type="InterPro" id="IPR015590">
    <property type="entry name" value="Aldehyde_DH_dom"/>
</dbReference>
<evidence type="ECO:0000259" key="5">
    <source>
        <dbReference type="Pfam" id="PF00171"/>
    </source>
</evidence>
<accession>A0A507CHY6</accession>
<dbReference type="FunFam" id="3.40.605.10:FF:000050">
    <property type="entry name" value="Aldehyde dehydrogenase, mitochondrial"/>
    <property type="match status" value="1"/>
</dbReference>
<evidence type="ECO:0000313" key="6">
    <source>
        <dbReference type="EMBL" id="TPX37684.1"/>
    </source>
</evidence>
<sequence length="510" mass="55187">MAALFNTDLHAKITHRSGKVYNVPTGLFIGNKYVKSVSGKKFASVDPHDGKVIVDFFEADKADLLTHIGDAFPTTDVAVKVAQEAYENVWCKVTPSERARLMNKLADLMERDTEVLAELESMDNGKTVKDARTIDVPGAIASIRYYAGWADKITGKVADINPNLQTYTRHEALGVVGQIIPWNFPLLMMAWKYGPALACGNCLVMKTSEKTPMSGLYLTQLVVEAGFPPGVINVLSGYGATAGNAIASHMDISKVAFTGSTAVGRKIMAAAAGSNLKKVSLELGGKSPNIVFEDADLDKAAFWASLGIFMNHGQVCCAGSRLFVQSSIYDKFIEKLTAVAQAINVADPFDDKSNHGPLVDEIQFNRVMNYIDMGKKAGAKVAFGGNRVGTEGYYVAPTLLTDVTDDTVTTKDEIFGPVLSALKFDTIEEVIKRANNTSFGLAAAVHTKSLNTAMRVSNALKAGTVWVNCYNMLTPQQPFGGYKESGIGRELGEYGLMEYYQIKSVCIMLD</sequence>
<evidence type="ECO:0000256" key="2">
    <source>
        <dbReference type="ARBA" id="ARBA00023002"/>
    </source>
</evidence>
<keyword evidence="7" id="KW-1185">Reference proteome</keyword>
<comment type="similarity">
    <text evidence="1 4">Belongs to the aldehyde dehydrogenase family.</text>
</comment>
<organism evidence="6 7">
    <name type="scientific">Synchytrium microbalum</name>
    <dbReference type="NCBI Taxonomy" id="1806994"/>
    <lineage>
        <taxon>Eukaryota</taxon>
        <taxon>Fungi</taxon>
        <taxon>Fungi incertae sedis</taxon>
        <taxon>Chytridiomycota</taxon>
        <taxon>Chytridiomycota incertae sedis</taxon>
        <taxon>Chytridiomycetes</taxon>
        <taxon>Synchytriales</taxon>
        <taxon>Synchytriaceae</taxon>
        <taxon>Synchytrium</taxon>
    </lineage>
</organism>
<dbReference type="InterPro" id="IPR016162">
    <property type="entry name" value="Ald_DH_N"/>
</dbReference>
<evidence type="ECO:0000256" key="3">
    <source>
        <dbReference type="PROSITE-ProRule" id="PRU10007"/>
    </source>
</evidence>
<dbReference type="EMBL" id="QEAO01000002">
    <property type="protein sequence ID" value="TPX37684.1"/>
    <property type="molecule type" value="Genomic_DNA"/>
</dbReference>
<dbReference type="STRING" id="1806994.A0A507CHY6"/>
<dbReference type="InterPro" id="IPR016163">
    <property type="entry name" value="Ald_DH_C"/>
</dbReference>
<evidence type="ECO:0000313" key="7">
    <source>
        <dbReference type="Proteomes" id="UP000319731"/>
    </source>
</evidence>
<dbReference type="PANTHER" id="PTHR11699">
    <property type="entry name" value="ALDEHYDE DEHYDROGENASE-RELATED"/>
    <property type="match status" value="1"/>
</dbReference>
<dbReference type="RefSeq" id="XP_031027595.1">
    <property type="nucleotide sequence ID" value="XM_031166482.1"/>
</dbReference>
<dbReference type="GO" id="GO:0016620">
    <property type="term" value="F:oxidoreductase activity, acting on the aldehyde or oxo group of donors, NAD or NADP as acceptor"/>
    <property type="evidence" value="ECO:0007669"/>
    <property type="project" value="InterPro"/>
</dbReference>
<dbReference type="Gene3D" id="3.40.605.10">
    <property type="entry name" value="Aldehyde Dehydrogenase, Chain A, domain 1"/>
    <property type="match status" value="1"/>
</dbReference>
<evidence type="ECO:0000256" key="4">
    <source>
        <dbReference type="RuleBase" id="RU003345"/>
    </source>
</evidence>
<comment type="caution">
    <text evidence="6">The sequence shown here is derived from an EMBL/GenBank/DDBJ whole genome shotgun (WGS) entry which is preliminary data.</text>
</comment>
<dbReference type="Gene3D" id="3.40.309.10">
    <property type="entry name" value="Aldehyde Dehydrogenase, Chain A, domain 2"/>
    <property type="match status" value="1"/>
</dbReference>
<keyword evidence="2 4" id="KW-0560">Oxidoreductase</keyword>
<dbReference type="InterPro" id="IPR016160">
    <property type="entry name" value="Ald_DH_CS_CYS"/>
</dbReference>
<dbReference type="GeneID" id="42001779"/>
<dbReference type="Proteomes" id="UP000319731">
    <property type="component" value="Unassembled WGS sequence"/>
</dbReference>
<proteinExistence type="inferred from homology"/>
<gene>
    <name evidence="6" type="ORF">SmJEL517_g00553</name>
</gene>
<protein>
    <recommendedName>
        <fullName evidence="5">Aldehyde dehydrogenase domain-containing protein</fullName>
    </recommendedName>
</protein>
<dbReference type="OrthoDB" id="310895at2759"/>